<dbReference type="InterPro" id="IPR044561">
    <property type="entry name" value="ACT_ThrD-II-like"/>
</dbReference>
<dbReference type="STRING" id="867904.Metho_1679"/>
<dbReference type="GeneID" id="14406192"/>
<protein>
    <submittedName>
        <fullName evidence="1">ACT-domain-containing protein, predicted allosteric regulator of homoserine dehydrogenase</fullName>
    </submittedName>
</protein>
<dbReference type="CDD" id="cd04886">
    <property type="entry name" value="ACT_ThrD-II-like"/>
    <property type="match status" value="1"/>
</dbReference>
<name>L0KWR3_METHD</name>
<accession>L0KWR3</accession>
<dbReference type="Proteomes" id="UP000010866">
    <property type="component" value="Chromosome"/>
</dbReference>
<gene>
    <name evidence="1" type="ordered locus">Metho_1679</name>
</gene>
<keyword evidence="2" id="KW-1185">Reference proteome</keyword>
<dbReference type="KEGG" id="mhz:Metho_1679"/>
<dbReference type="EMBL" id="CP003362">
    <property type="protein sequence ID" value="AGB49872.1"/>
    <property type="molecule type" value="Genomic_DNA"/>
</dbReference>
<sequence length="168" mass="18681">MRVSMDIELQDAPGQLVHALKPISEFRGNLVSVVHHHEKRTPRGTIPVQVVFETESLSITTLITKLENLGVGVIRVNEERYLERGTVVLIGHIVHTDLEDTIDTIDKTGYAEVVELHLSMPSINKSSSASFKLDAVGKKELRDAISLLRSIAQKKDLVLIEPIESEIL</sequence>
<evidence type="ECO:0000313" key="1">
    <source>
        <dbReference type="EMBL" id="AGB49872.1"/>
    </source>
</evidence>
<evidence type="ECO:0000313" key="2">
    <source>
        <dbReference type="Proteomes" id="UP000010866"/>
    </source>
</evidence>
<dbReference type="HOGENOM" id="CLU_094842_1_0_2"/>
<proteinExistence type="predicted"/>
<dbReference type="OrthoDB" id="60296at2157"/>
<dbReference type="AlphaFoldDB" id="L0KWR3"/>
<reference evidence="2" key="1">
    <citation type="submission" date="2012-02" db="EMBL/GenBank/DDBJ databases">
        <title>Complete sequence of chromosome of Methanomethylovorans hollandica DSM 15978.</title>
        <authorList>
            <person name="Lucas S."/>
            <person name="Copeland A."/>
            <person name="Lapidus A."/>
            <person name="Glavina del Rio T."/>
            <person name="Dalin E."/>
            <person name="Tice H."/>
            <person name="Bruce D."/>
            <person name="Goodwin L."/>
            <person name="Pitluck S."/>
            <person name="Peters L."/>
            <person name="Mikhailova N."/>
            <person name="Held B."/>
            <person name="Kyrpides N."/>
            <person name="Mavromatis K."/>
            <person name="Ivanova N."/>
            <person name="Brettin T."/>
            <person name="Detter J.C."/>
            <person name="Han C."/>
            <person name="Larimer F."/>
            <person name="Land M."/>
            <person name="Hauser L."/>
            <person name="Markowitz V."/>
            <person name="Cheng J.-F."/>
            <person name="Hugenholtz P."/>
            <person name="Woyke T."/>
            <person name="Wu D."/>
            <person name="Spring S."/>
            <person name="Schroeder M."/>
            <person name="Brambilla E."/>
            <person name="Klenk H.-P."/>
            <person name="Eisen J.A."/>
        </authorList>
    </citation>
    <scope>NUCLEOTIDE SEQUENCE [LARGE SCALE GENOMIC DNA]</scope>
    <source>
        <strain evidence="2">DSM 15978 / NBRC 107637 / DMS1</strain>
    </source>
</reference>
<dbReference type="RefSeq" id="WP_015325037.1">
    <property type="nucleotide sequence ID" value="NC_019977.1"/>
</dbReference>
<organism evidence="1 2">
    <name type="scientific">Methanomethylovorans hollandica (strain DSM 15978 / NBRC 107637 / DMS1)</name>
    <dbReference type="NCBI Taxonomy" id="867904"/>
    <lineage>
        <taxon>Archaea</taxon>
        <taxon>Methanobacteriati</taxon>
        <taxon>Methanobacteriota</taxon>
        <taxon>Stenosarchaea group</taxon>
        <taxon>Methanomicrobia</taxon>
        <taxon>Methanosarcinales</taxon>
        <taxon>Methanosarcinaceae</taxon>
        <taxon>Methanomethylovorans</taxon>
    </lineage>
</organism>